<evidence type="ECO:0000313" key="1">
    <source>
        <dbReference type="EMBL" id="RAU21825.1"/>
    </source>
</evidence>
<dbReference type="SUPFAM" id="SSF53756">
    <property type="entry name" value="UDP-Glycosyltransferase/glycogen phosphorylase"/>
    <property type="match status" value="1"/>
</dbReference>
<dbReference type="Gene3D" id="3.40.50.2000">
    <property type="entry name" value="Glycogen Phosphorylase B"/>
    <property type="match status" value="1"/>
</dbReference>
<proteinExistence type="predicted"/>
<name>A0A364NY42_9PROT</name>
<keyword evidence="2" id="KW-1185">Reference proteome</keyword>
<organism evidence="1 2">
    <name type="scientific">Paramagnetospirillum kuznetsovii</name>
    <dbReference type="NCBI Taxonomy" id="2053833"/>
    <lineage>
        <taxon>Bacteria</taxon>
        <taxon>Pseudomonadati</taxon>
        <taxon>Pseudomonadota</taxon>
        <taxon>Alphaproteobacteria</taxon>
        <taxon>Rhodospirillales</taxon>
        <taxon>Magnetospirillaceae</taxon>
        <taxon>Paramagnetospirillum</taxon>
    </lineage>
</organism>
<evidence type="ECO:0000313" key="2">
    <source>
        <dbReference type="Proteomes" id="UP000251075"/>
    </source>
</evidence>
<comment type="caution">
    <text evidence="1">The sequence shown here is derived from an EMBL/GenBank/DDBJ whole genome shotgun (WGS) entry which is preliminary data.</text>
</comment>
<reference evidence="1 2" key="1">
    <citation type="submission" date="2017-11" db="EMBL/GenBank/DDBJ databases">
        <title>Draft genome sequence of magnetotactic bacterium Magnetospirillum kuznetsovii LBB-42.</title>
        <authorList>
            <person name="Grouzdev D.S."/>
            <person name="Rysina M.S."/>
            <person name="Baslerov R.V."/>
            <person name="Koziaeva V."/>
        </authorList>
    </citation>
    <scope>NUCLEOTIDE SEQUENCE [LARGE SCALE GENOMIC DNA]</scope>
    <source>
        <strain evidence="1 2">LBB-42</strain>
    </source>
</reference>
<sequence>MDAAMLNFIAISMWMPPTVTPRAIQVGRLLKHLRGQGWGAGIITHDPATYEPRQFLDFDFSNLHGDILAGMETVSLDPLPIHSRRALVKALLGGVREESHHQRWFQRGLEAALRLAARKEHVAFATFAGPWESHELGLELAAKTGLPWVAHFADPWVDNPYFVNLDPAEMIRRRNAEAAVAERADALVFVSDKTRDLVMSKYPTQWSERAYVVPHAFDRDLLEGLPEPPALNRMRIVHTGNFYAARSAEPLLDAVALIAKNHPGVARDLDIRLIGLIEEGMRYRIAQAGLDEIVTLIGQRPYRETLFEITCADLTLVIDADVANSVFLPSKLVDYIGLSKPVLGITPADSATADLLARLDCPILPVGNARNLAEAMIEAHARWTHGRLDVGSTYRRVAAEFDAPQVAHRFALVLKQAITTRQAR</sequence>
<evidence type="ECO:0008006" key="3">
    <source>
        <dbReference type="Google" id="ProtNLM"/>
    </source>
</evidence>
<dbReference type="EMBL" id="PGTO01000007">
    <property type="protein sequence ID" value="RAU21825.1"/>
    <property type="molecule type" value="Genomic_DNA"/>
</dbReference>
<protein>
    <recommendedName>
        <fullName evidence="3">Glycosyltransferase subfamily 4-like N-terminal domain-containing protein</fullName>
    </recommendedName>
</protein>
<dbReference type="Proteomes" id="UP000251075">
    <property type="component" value="Unassembled WGS sequence"/>
</dbReference>
<accession>A0A364NY42</accession>
<gene>
    <name evidence="1" type="ORF">CU669_10995</name>
</gene>
<dbReference type="RefSeq" id="WP_112144596.1">
    <property type="nucleotide sequence ID" value="NZ_PGTO01000007.1"/>
</dbReference>
<dbReference type="OrthoDB" id="9787293at2"/>
<dbReference type="AlphaFoldDB" id="A0A364NY42"/>